<proteinExistence type="predicted"/>
<evidence type="ECO:0000313" key="2">
    <source>
        <dbReference type="Proteomes" id="UP000320055"/>
    </source>
</evidence>
<name>A0A563VPH5_9CYAN</name>
<dbReference type="AlphaFoldDB" id="A0A563VPH5"/>
<evidence type="ECO:0000313" key="1">
    <source>
        <dbReference type="EMBL" id="VEP13187.1"/>
    </source>
</evidence>
<organism evidence="1 2">
    <name type="scientific">Hyella patelloides LEGE 07179</name>
    <dbReference type="NCBI Taxonomy" id="945734"/>
    <lineage>
        <taxon>Bacteria</taxon>
        <taxon>Bacillati</taxon>
        <taxon>Cyanobacteriota</taxon>
        <taxon>Cyanophyceae</taxon>
        <taxon>Pleurocapsales</taxon>
        <taxon>Hyellaceae</taxon>
        <taxon>Hyella</taxon>
    </lineage>
</organism>
<dbReference type="EMBL" id="CAACVJ010000100">
    <property type="protein sequence ID" value="VEP13187.1"/>
    <property type="molecule type" value="Genomic_DNA"/>
</dbReference>
<accession>A0A563VPH5</accession>
<gene>
    <name evidence="1" type="ORF">H1P_1890002</name>
</gene>
<sequence length="68" mass="7747">MKPEINQQQTDWISQVEELDDIEASQVNGGSPLNDPSLSVEDKIFLLLMQVMSEFDKQIKEQAQSVRP</sequence>
<dbReference type="RefSeq" id="WP_144871454.1">
    <property type="nucleotide sequence ID" value="NZ_LR213939.1"/>
</dbReference>
<protein>
    <submittedName>
        <fullName evidence="1">Uncharacterized protein</fullName>
    </submittedName>
</protein>
<keyword evidence="2" id="KW-1185">Reference proteome</keyword>
<reference evidence="1 2" key="1">
    <citation type="submission" date="2019-01" db="EMBL/GenBank/DDBJ databases">
        <authorList>
            <person name="Brito A."/>
        </authorList>
    </citation>
    <scope>NUCLEOTIDE SEQUENCE [LARGE SCALE GENOMIC DNA]</scope>
    <source>
        <strain evidence="1">1</strain>
    </source>
</reference>
<dbReference type="Proteomes" id="UP000320055">
    <property type="component" value="Unassembled WGS sequence"/>
</dbReference>